<dbReference type="PANTHER" id="PTHR10996">
    <property type="entry name" value="2-HYDROXYACID DEHYDROGENASE-RELATED"/>
    <property type="match status" value="1"/>
</dbReference>
<evidence type="ECO:0000259" key="3">
    <source>
        <dbReference type="Pfam" id="PF02826"/>
    </source>
</evidence>
<keyword evidence="2" id="KW-0560">Oxidoreductase</keyword>
<dbReference type="InterPro" id="IPR050223">
    <property type="entry name" value="D-isomer_2-hydroxyacid_DH"/>
</dbReference>
<proteinExistence type="inferred from homology"/>
<sequence>MTLGVVGMGSIGRYLARKASVFNMRVKYHNRRRLSNEAEAQCSNATYCDSLHDLLSQSDVVSINCPLTAETTNLISSDEFAAMRDGAFLINTSRGPVVNEEALIAALESGKITRAGLDVFNNEPDINDYFKKSDKVVIQPHVGGWTEEAIKRAERECLENVKALFKTGRPVAPVNSL</sequence>
<evidence type="ECO:0000313" key="5">
    <source>
        <dbReference type="Proteomes" id="UP001338125"/>
    </source>
</evidence>
<name>A0ABR0SX68_9HYPO</name>
<dbReference type="PANTHER" id="PTHR10996:SF257">
    <property type="entry name" value="GLYOXYLATE REDUCTASE 1"/>
    <property type="match status" value="1"/>
</dbReference>
<reference evidence="4 5" key="1">
    <citation type="submission" date="2024-01" db="EMBL/GenBank/DDBJ databases">
        <title>Complete genome of Cladobotryum mycophilum ATHUM6906.</title>
        <authorList>
            <person name="Christinaki A.C."/>
            <person name="Myridakis A.I."/>
            <person name="Kouvelis V.N."/>
        </authorList>
    </citation>
    <scope>NUCLEOTIDE SEQUENCE [LARGE SCALE GENOMIC DNA]</scope>
    <source>
        <strain evidence="4 5">ATHUM6906</strain>
    </source>
</reference>
<gene>
    <name evidence="4" type="ORF">PT974_02088</name>
</gene>
<keyword evidence="5" id="KW-1185">Reference proteome</keyword>
<dbReference type="InterPro" id="IPR029752">
    <property type="entry name" value="D-isomer_DH_CS1"/>
</dbReference>
<dbReference type="InterPro" id="IPR006140">
    <property type="entry name" value="D-isomer_DH_NAD-bd"/>
</dbReference>
<dbReference type="InterPro" id="IPR036291">
    <property type="entry name" value="NAD(P)-bd_dom_sf"/>
</dbReference>
<protein>
    <submittedName>
        <fullName evidence="4">2-hydroxyacid dehydrogenase</fullName>
    </submittedName>
</protein>
<dbReference type="InterPro" id="IPR029753">
    <property type="entry name" value="D-isomer_DH_CS"/>
</dbReference>
<dbReference type="PROSITE" id="PS00670">
    <property type="entry name" value="D_2_HYDROXYACID_DH_2"/>
    <property type="match status" value="1"/>
</dbReference>
<dbReference type="Gene3D" id="3.40.50.720">
    <property type="entry name" value="NAD(P)-binding Rossmann-like Domain"/>
    <property type="match status" value="2"/>
</dbReference>
<feature type="domain" description="D-isomer specific 2-hydroxyacid dehydrogenase NAD-binding" evidence="3">
    <location>
        <begin position="1"/>
        <end position="143"/>
    </location>
</feature>
<evidence type="ECO:0000256" key="1">
    <source>
        <dbReference type="ARBA" id="ARBA00005854"/>
    </source>
</evidence>
<evidence type="ECO:0000256" key="2">
    <source>
        <dbReference type="ARBA" id="ARBA00023002"/>
    </source>
</evidence>
<dbReference type="PROSITE" id="PS00671">
    <property type="entry name" value="D_2_HYDROXYACID_DH_3"/>
    <property type="match status" value="1"/>
</dbReference>
<organism evidence="4 5">
    <name type="scientific">Cladobotryum mycophilum</name>
    <dbReference type="NCBI Taxonomy" id="491253"/>
    <lineage>
        <taxon>Eukaryota</taxon>
        <taxon>Fungi</taxon>
        <taxon>Dikarya</taxon>
        <taxon>Ascomycota</taxon>
        <taxon>Pezizomycotina</taxon>
        <taxon>Sordariomycetes</taxon>
        <taxon>Hypocreomycetidae</taxon>
        <taxon>Hypocreales</taxon>
        <taxon>Hypocreaceae</taxon>
        <taxon>Cladobotryum</taxon>
    </lineage>
</organism>
<dbReference type="PROSITE" id="PS00065">
    <property type="entry name" value="D_2_HYDROXYACID_DH_1"/>
    <property type="match status" value="1"/>
</dbReference>
<comment type="caution">
    <text evidence="4">The sequence shown here is derived from an EMBL/GenBank/DDBJ whole genome shotgun (WGS) entry which is preliminary data.</text>
</comment>
<evidence type="ECO:0000313" key="4">
    <source>
        <dbReference type="EMBL" id="KAK5996747.1"/>
    </source>
</evidence>
<dbReference type="Proteomes" id="UP001338125">
    <property type="component" value="Unassembled WGS sequence"/>
</dbReference>
<comment type="similarity">
    <text evidence="1">Belongs to the D-isomer specific 2-hydroxyacid dehydrogenase family.</text>
</comment>
<dbReference type="EMBL" id="JAVFKD010000002">
    <property type="protein sequence ID" value="KAK5996747.1"/>
    <property type="molecule type" value="Genomic_DNA"/>
</dbReference>
<dbReference type="SUPFAM" id="SSF51735">
    <property type="entry name" value="NAD(P)-binding Rossmann-fold domains"/>
    <property type="match status" value="1"/>
</dbReference>
<dbReference type="Pfam" id="PF02826">
    <property type="entry name" value="2-Hacid_dh_C"/>
    <property type="match status" value="1"/>
</dbReference>
<accession>A0ABR0SX68</accession>